<proteinExistence type="predicted"/>
<reference evidence="2 3" key="1">
    <citation type="submission" date="2018-05" db="EMBL/GenBank/DDBJ databases">
        <title>Whole genome sequencing for identification of molecular markers to develop diagnostic detection tools for the regulated plant pathogen Lachnellula willkommii.</title>
        <authorList>
            <person name="Giroux E."/>
            <person name="Bilodeau G."/>
        </authorList>
    </citation>
    <scope>NUCLEOTIDE SEQUENCE [LARGE SCALE GENOMIC DNA]</scope>
    <source>
        <strain evidence="2 3">CBS 203.66</strain>
    </source>
</reference>
<dbReference type="Pfam" id="PF06985">
    <property type="entry name" value="HET"/>
    <property type="match status" value="1"/>
</dbReference>
<evidence type="ECO:0000313" key="2">
    <source>
        <dbReference type="EMBL" id="TVY15387.1"/>
    </source>
</evidence>
<gene>
    <name evidence="2" type="primary">het-6_11</name>
    <name evidence="2" type="ORF">LARI1_G005624</name>
</gene>
<dbReference type="PANTHER" id="PTHR24148">
    <property type="entry name" value="ANKYRIN REPEAT DOMAIN-CONTAINING PROTEIN 39 HOMOLOG-RELATED"/>
    <property type="match status" value="1"/>
</dbReference>
<dbReference type="InterPro" id="IPR052895">
    <property type="entry name" value="HetReg/Transcr_Mod"/>
</dbReference>
<dbReference type="Proteomes" id="UP000469559">
    <property type="component" value="Unassembled WGS sequence"/>
</dbReference>
<dbReference type="AlphaFoldDB" id="A0A8T9B6Q7"/>
<evidence type="ECO:0000259" key="1">
    <source>
        <dbReference type="Pfam" id="PF06985"/>
    </source>
</evidence>
<organism evidence="2 3">
    <name type="scientific">Lachnellula arida</name>
    <dbReference type="NCBI Taxonomy" id="1316785"/>
    <lineage>
        <taxon>Eukaryota</taxon>
        <taxon>Fungi</taxon>
        <taxon>Dikarya</taxon>
        <taxon>Ascomycota</taxon>
        <taxon>Pezizomycotina</taxon>
        <taxon>Leotiomycetes</taxon>
        <taxon>Helotiales</taxon>
        <taxon>Lachnaceae</taxon>
        <taxon>Lachnellula</taxon>
    </lineage>
</organism>
<keyword evidence="3" id="KW-1185">Reference proteome</keyword>
<dbReference type="InterPro" id="IPR010730">
    <property type="entry name" value="HET"/>
</dbReference>
<comment type="caution">
    <text evidence="2">The sequence shown here is derived from an EMBL/GenBank/DDBJ whole genome shotgun (WGS) entry which is preliminary data.</text>
</comment>
<sequence>MANTYEYSPFPDTNSIRLIYLKPWRLHRNEKLRCELKTVSLDDGDLPEFEAKSYAWGEPIFSREILVDGGSKLAITPSLGDALQRMRWKIPRSLRNALQRMRQGISRRGHISSSVRILWADAICINQQDIDERSQQVQLMRKIYQGASRVLVWLGPGGPEVSVAVKLIDKMNVLFEEELARTDDLKLEPVSAELNAIWGLPAFDSADVSILRTSYLLRCFKAFSTKASLCWIDENGTHY</sequence>
<evidence type="ECO:0000313" key="3">
    <source>
        <dbReference type="Proteomes" id="UP000469559"/>
    </source>
</evidence>
<dbReference type="EMBL" id="QGMF01000511">
    <property type="protein sequence ID" value="TVY15387.1"/>
    <property type="molecule type" value="Genomic_DNA"/>
</dbReference>
<protein>
    <submittedName>
        <fullName evidence="2">Heterokaryon incompatibility protein 6, OR allele</fullName>
    </submittedName>
</protein>
<feature type="domain" description="Heterokaryon incompatibility" evidence="1">
    <location>
        <begin position="49"/>
        <end position="172"/>
    </location>
</feature>
<name>A0A8T9B6Q7_9HELO</name>
<dbReference type="PANTHER" id="PTHR24148:SF64">
    <property type="entry name" value="HETEROKARYON INCOMPATIBILITY DOMAIN-CONTAINING PROTEIN"/>
    <property type="match status" value="1"/>
</dbReference>
<dbReference type="OrthoDB" id="3526006at2759"/>
<accession>A0A8T9B6Q7</accession>